<evidence type="ECO:0000256" key="5">
    <source>
        <dbReference type="ARBA" id="ARBA00022860"/>
    </source>
</evidence>
<dbReference type="GeneTree" id="ENSGT00950000183118"/>
<feature type="domain" description="GH15-like" evidence="9">
    <location>
        <begin position="1"/>
        <end position="755"/>
    </location>
</feature>
<comment type="function">
    <text evidence="7">Phosphorylase b kinase catalyzes the phosphorylation of serine in certain substrates, including troponin I.</text>
</comment>
<dbReference type="UniPathway" id="UPA00163"/>
<keyword evidence="7" id="KW-1003">Cell membrane</keyword>
<dbReference type="Proteomes" id="UP000472265">
    <property type="component" value="Chromosome 4"/>
</dbReference>
<evidence type="ECO:0000313" key="11">
    <source>
        <dbReference type="Ensembl" id="ENSSAUP00010004778.1"/>
    </source>
</evidence>
<feature type="transmembrane region" description="Helical" evidence="8">
    <location>
        <begin position="228"/>
        <end position="251"/>
    </location>
</feature>
<dbReference type="InterPro" id="IPR045583">
    <property type="entry name" value="KPBA/B_C"/>
</dbReference>
<dbReference type="SUPFAM" id="SSF48208">
    <property type="entry name" value="Six-hairpin glycosidases"/>
    <property type="match status" value="1"/>
</dbReference>
<dbReference type="InterPro" id="IPR008928">
    <property type="entry name" value="6-hairpin_glycosidase_sf"/>
</dbReference>
<keyword evidence="8" id="KW-1133">Transmembrane helix</keyword>
<evidence type="ECO:0000256" key="4">
    <source>
        <dbReference type="ARBA" id="ARBA00022600"/>
    </source>
</evidence>
<dbReference type="InterPro" id="IPR008734">
    <property type="entry name" value="PHK_A/B_su"/>
</dbReference>
<gene>
    <name evidence="11" type="primary">PHKB</name>
    <name evidence="11" type="synonym">phkb</name>
</gene>
<keyword evidence="5 7" id="KW-0112">Calmodulin-binding</keyword>
<evidence type="ECO:0000256" key="6">
    <source>
        <dbReference type="ARBA" id="ARBA00023277"/>
    </source>
</evidence>
<evidence type="ECO:0000313" key="12">
    <source>
        <dbReference type="Proteomes" id="UP000472265"/>
    </source>
</evidence>
<evidence type="ECO:0000256" key="2">
    <source>
        <dbReference type="ARBA" id="ARBA00005131"/>
    </source>
</evidence>
<keyword evidence="6 7" id="KW-0119">Carbohydrate metabolism</keyword>
<keyword evidence="7" id="KW-0449">Lipoprotein</keyword>
<reference evidence="11" key="3">
    <citation type="submission" date="2025-09" db="UniProtKB">
        <authorList>
            <consortium name="Ensembl"/>
        </authorList>
    </citation>
    <scope>IDENTIFICATION</scope>
</reference>
<comment type="pathway">
    <text evidence="2 7">Glycan biosynthesis; glycogen metabolism.</text>
</comment>
<evidence type="ECO:0000259" key="10">
    <source>
        <dbReference type="Pfam" id="PF19292"/>
    </source>
</evidence>
<dbReference type="GO" id="GO:0005516">
    <property type="term" value="F:calmodulin binding"/>
    <property type="evidence" value="ECO:0007669"/>
    <property type="project" value="UniProtKB-KW"/>
</dbReference>
<dbReference type="Pfam" id="PF00723">
    <property type="entry name" value="Glyco_hydro_15"/>
    <property type="match status" value="1"/>
</dbReference>
<reference evidence="11" key="1">
    <citation type="submission" date="2021-04" db="EMBL/GenBank/DDBJ databases">
        <authorList>
            <consortium name="Wellcome Sanger Institute Data Sharing"/>
        </authorList>
    </citation>
    <scope>NUCLEOTIDE SEQUENCE [LARGE SCALE GENOMIC DNA]</scope>
</reference>
<keyword evidence="4 7" id="KW-0321">Glycogen metabolism</keyword>
<protein>
    <recommendedName>
        <fullName evidence="7">Phosphorylase b kinase regulatory subunit</fullName>
    </recommendedName>
</protein>
<dbReference type="AlphaFoldDB" id="A0A671TS00"/>
<evidence type="ECO:0000256" key="1">
    <source>
        <dbReference type="ARBA" id="ARBA00004342"/>
    </source>
</evidence>
<dbReference type="PANTHER" id="PTHR10749">
    <property type="entry name" value="PHOSPHORYLASE B KINASE REGULATORY SUBUNIT"/>
    <property type="match status" value="1"/>
</dbReference>
<dbReference type="PANTHER" id="PTHR10749:SF8">
    <property type="entry name" value="PHOSPHORYLASE B KINASE REGULATORY SUBUNIT BETA"/>
    <property type="match status" value="1"/>
</dbReference>
<evidence type="ECO:0000256" key="3">
    <source>
        <dbReference type="ARBA" id="ARBA00007128"/>
    </source>
</evidence>
<proteinExistence type="inferred from homology"/>
<feature type="domain" description="Phosphorylase b kinase regulatory subunit alpha/beta C-terminal" evidence="10">
    <location>
        <begin position="791"/>
        <end position="835"/>
    </location>
</feature>
<keyword evidence="7" id="KW-0636">Prenylation</keyword>
<dbReference type="Pfam" id="PF19292">
    <property type="entry name" value="KPBB_C"/>
    <property type="match status" value="1"/>
</dbReference>
<comment type="subcellular location">
    <subcellularLocation>
        <location evidence="1 7">Cell membrane</location>
        <topology evidence="1 7">Lipid-anchor</topology>
        <orientation evidence="1 7">Cytoplasmic side</orientation>
    </subcellularLocation>
</comment>
<keyword evidence="8" id="KW-0812">Transmembrane</keyword>
<accession>A0A671TS00</accession>
<sequence length="934" mass="106300">MRQADKVEQFKQDPSPAKCLHSVFNVDTGDEVYSYGDYHHLQIDAVSLFLLYLVEMICSGLQIIYNTDEVSFIQNLVFCVERAYRVPDYGMWERGSKYNNGSTELHSSSVGLAKAALEAINGFNLFGNQGCSWSVIFVDLDAHNRNRQTLCSLLPRESRSHNTDAALLSTISYPAFAVDDDALYSQTLDKIVRKLRGKYGFKRFIRDGYRTANEDKNRRYYKPAEMKCLCVCVCVCACVFGGVHVVVAGVFRGNKDQVKEYQDLLEPIIFQSYEGHAVIPKYYYVPADFVEAEQNKHGSQKRFPSNSGRDGKIFLCGQALYNIAKLLVDELICPNDIDPIHRYVPRQDQRNVSMRYSNQVSADVTVVDCHHLALIQTVLQVFLNTYGIQTQTPQQVEPIQIWPQKELVKAYRFLAINKKLGLSGRPERPVGCIGTCKIYRILGKTVVCYPIVFDLSDFYLSQDVMLLIDDIKNALQFIKQCWKMQGRPLFLVLIREDNIKGSRFNPVLDMLASFKKGNIGGVKVHVDRLQTLISGAVVEQLDFLRVNEAEIPEFKSFEELELPKHSKVKRQTSTPNASDLEQQPEISVEEWLHKPTNEIIQKFHDSNCLASQAQLAGILLKREGPDYLSRDENMMDELERIYRRAGSRKLWSDILTHIHTHCLQPSSLLSSFSFRKYIEVEITKSVTIGQFGQEEEVISNPLSPGVIQGIIYSKCLAQGGEQEAVLQQELVIHIGWIISNNPELFSGMLKIRVGWIVQAMKHELKIRAGDMPPQDIHQLSPSDIKQLLLDVLQPQHHARSWLNRRQIDGSLNRTPLGFYDRVWQILERTPNGIVVAGTHLPQLLMVVSILLERNPELEFSDKVDLDGLVKEAFNDFQRDRSRFEGIEKQDNMEAFYNTPPVGKRGTSSYLTKAVMIQLLQGDVKPCKDDPCSVS</sequence>
<dbReference type="InterPro" id="IPR011613">
    <property type="entry name" value="GH15-like"/>
</dbReference>
<dbReference type="GO" id="GO:0005964">
    <property type="term" value="C:phosphorylase kinase complex"/>
    <property type="evidence" value="ECO:0007669"/>
    <property type="project" value="TreeGrafter"/>
</dbReference>
<keyword evidence="7 8" id="KW-0472">Membrane</keyword>
<dbReference type="Ensembl" id="ENSSAUT00010005159.1">
    <property type="protein sequence ID" value="ENSSAUP00010004778.1"/>
    <property type="gene ID" value="ENSSAUG00010001983.1"/>
</dbReference>
<dbReference type="GO" id="GO:0005977">
    <property type="term" value="P:glycogen metabolic process"/>
    <property type="evidence" value="ECO:0007669"/>
    <property type="project" value="UniProtKB-UniPathway"/>
</dbReference>
<name>A0A671TS00_SPAAU</name>
<comment type="similarity">
    <text evidence="3 7">Belongs to the phosphorylase b kinase regulatory chain family.</text>
</comment>
<organism evidence="11 12">
    <name type="scientific">Sparus aurata</name>
    <name type="common">Gilthead sea bream</name>
    <dbReference type="NCBI Taxonomy" id="8175"/>
    <lineage>
        <taxon>Eukaryota</taxon>
        <taxon>Metazoa</taxon>
        <taxon>Chordata</taxon>
        <taxon>Craniata</taxon>
        <taxon>Vertebrata</taxon>
        <taxon>Euteleostomi</taxon>
        <taxon>Actinopterygii</taxon>
        <taxon>Neopterygii</taxon>
        <taxon>Teleostei</taxon>
        <taxon>Neoteleostei</taxon>
        <taxon>Acanthomorphata</taxon>
        <taxon>Eupercaria</taxon>
        <taxon>Spariformes</taxon>
        <taxon>Sparidae</taxon>
        <taxon>Sparus</taxon>
    </lineage>
</organism>
<reference evidence="11" key="2">
    <citation type="submission" date="2025-08" db="UniProtKB">
        <authorList>
            <consortium name="Ensembl"/>
        </authorList>
    </citation>
    <scope>IDENTIFICATION</scope>
</reference>
<evidence type="ECO:0000256" key="8">
    <source>
        <dbReference type="SAM" id="Phobius"/>
    </source>
</evidence>
<evidence type="ECO:0000259" key="9">
    <source>
        <dbReference type="Pfam" id="PF00723"/>
    </source>
</evidence>
<keyword evidence="12" id="KW-1185">Reference proteome</keyword>
<dbReference type="GO" id="GO:0005886">
    <property type="term" value="C:plasma membrane"/>
    <property type="evidence" value="ECO:0007669"/>
    <property type="project" value="UniProtKB-SubCell"/>
</dbReference>
<evidence type="ECO:0000256" key="7">
    <source>
        <dbReference type="RuleBase" id="RU364123"/>
    </source>
</evidence>